<protein>
    <submittedName>
        <fullName evidence="2">Uncharacterized protein</fullName>
    </submittedName>
</protein>
<proteinExistence type="predicted"/>
<feature type="transmembrane region" description="Helical" evidence="1">
    <location>
        <begin position="80"/>
        <end position="104"/>
    </location>
</feature>
<name>A0A9X3D1C4_9ACTN</name>
<evidence type="ECO:0000313" key="2">
    <source>
        <dbReference type="EMBL" id="MCX2963125.1"/>
    </source>
</evidence>
<dbReference type="AlphaFoldDB" id="A0A9X3D1C4"/>
<gene>
    <name evidence="2" type="ORF">OSB52_03360</name>
</gene>
<keyword evidence="1" id="KW-0812">Transmembrane</keyword>
<reference evidence="2" key="1">
    <citation type="submission" date="2022-10" db="EMBL/GenBank/DDBJ databases">
        <title>WGS of marine actinomycetes from Thailand.</title>
        <authorList>
            <person name="Thawai C."/>
        </authorList>
    </citation>
    <scope>NUCLEOTIDE SEQUENCE</scope>
    <source>
        <strain evidence="2">SW21</strain>
    </source>
</reference>
<organism evidence="2 3">
    <name type="scientific">Gordonia aquimaris</name>
    <dbReference type="NCBI Taxonomy" id="2984863"/>
    <lineage>
        <taxon>Bacteria</taxon>
        <taxon>Bacillati</taxon>
        <taxon>Actinomycetota</taxon>
        <taxon>Actinomycetes</taxon>
        <taxon>Mycobacteriales</taxon>
        <taxon>Gordoniaceae</taxon>
        <taxon>Gordonia</taxon>
    </lineage>
</organism>
<evidence type="ECO:0000313" key="3">
    <source>
        <dbReference type="Proteomes" id="UP001143347"/>
    </source>
</evidence>
<keyword evidence="1" id="KW-1133">Transmembrane helix</keyword>
<feature type="transmembrane region" description="Helical" evidence="1">
    <location>
        <begin position="124"/>
        <end position="145"/>
    </location>
</feature>
<sequence length="174" mass="18953">MHSIRRWAWCSVLAPLLLCIVVFAIMAVLNEHANPSSALDVAANWMLVMIFGTMFYLPAIPVTVLGVLAVTELPRLGRVVATAGLLWMSAVWSFAIAGVGRPTFDPQPYDDVSWAATLTVPELLVFAVPYVGMLVLNVVTLCVLWRPSSWRCETFGHGVAVDAEVRSTSGDHTL</sequence>
<feature type="transmembrane region" description="Helical" evidence="1">
    <location>
        <begin position="41"/>
        <end position="68"/>
    </location>
</feature>
<dbReference type="EMBL" id="JAPKFM010000002">
    <property type="protein sequence ID" value="MCX2963125.1"/>
    <property type="molecule type" value="Genomic_DNA"/>
</dbReference>
<comment type="caution">
    <text evidence="2">The sequence shown here is derived from an EMBL/GenBank/DDBJ whole genome shotgun (WGS) entry which is preliminary data.</text>
</comment>
<dbReference type="RefSeq" id="WP_235724039.1">
    <property type="nucleotide sequence ID" value="NZ_JAPKFM010000002.1"/>
</dbReference>
<keyword evidence="1" id="KW-0472">Membrane</keyword>
<accession>A0A9X3D1C4</accession>
<dbReference type="Proteomes" id="UP001143347">
    <property type="component" value="Unassembled WGS sequence"/>
</dbReference>
<feature type="transmembrane region" description="Helical" evidence="1">
    <location>
        <begin position="7"/>
        <end position="29"/>
    </location>
</feature>
<evidence type="ECO:0000256" key="1">
    <source>
        <dbReference type="SAM" id="Phobius"/>
    </source>
</evidence>
<keyword evidence="3" id="KW-1185">Reference proteome</keyword>